<evidence type="ECO:0000256" key="11">
    <source>
        <dbReference type="RuleBase" id="RU003783"/>
    </source>
</evidence>
<feature type="site" description="Interaction with substrate tRNA" evidence="10">
    <location>
        <position position="125"/>
    </location>
</feature>
<evidence type="ECO:0000256" key="1">
    <source>
        <dbReference type="ARBA" id="ARBA00001946"/>
    </source>
</evidence>
<evidence type="ECO:0000256" key="4">
    <source>
        <dbReference type="ARBA" id="ARBA00022679"/>
    </source>
</evidence>
<evidence type="ECO:0000313" key="15">
    <source>
        <dbReference type="Proteomes" id="UP000285120"/>
    </source>
</evidence>
<evidence type="ECO:0000256" key="10">
    <source>
        <dbReference type="HAMAP-Rule" id="MF_00185"/>
    </source>
</evidence>
<evidence type="ECO:0000256" key="3">
    <source>
        <dbReference type="ARBA" id="ARBA00005842"/>
    </source>
</evidence>
<dbReference type="GO" id="GO:0005524">
    <property type="term" value="F:ATP binding"/>
    <property type="evidence" value="ECO:0007669"/>
    <property type="project" value="UniProtKB-UniRule"/>
</dbReference>
<dbReference type="HAMAP" id="MF_00185">
    <property type="entry name" value="IPP_trans"/>
    <property type="match status" value="1"/>
</dbReference>
<dbReference type="EMBL" id="RAPK01000007">
    <property type="protein sequence ID" value="RKD75303.1"/>
    <property type="molecule type" value="Genomic_DNA"/>
</dbReference>
<accession>A0A419V5P3</accession>
<keyword evidence="4 10" id="KW-0808">Transferase</keyword>
<evidence type="ECO:0000256" key="8">
    <source>
        <dbReference type="ARBA" id="ARBA00022842"/>
    </source>
</evidence>
<keyword evidence="7 10" id="KW-0067">ATP-binding</keyword>
<keyword evidence="5 10" id="KW-0819">tRNA processing</keyword>
<keyword evidence="6 10" id="KW-0547">Nucleotide-binding</keyword>
<sequence>MMKQEIIIIVGPTASGKTEAGMMIAEQLGGEIISGDSMQAYQGLDIGTAKASPAERNAVQHHGIDIKTIHEAYTAADFKNRAAGWIEDIIRRGKVPVIVGGTGLYIRALTRNFDFQQSESDPEYRAELERQLAEHGKERLHEQLRFQDSAAAERIHPNNTRRVIRALEILKQQGGRTKSFSEQEEAESPYTVRMIGLDIQRDVLYKRINDRVDQMADAGLIEEARWLLEHAGPDVQAAQAIGYKELFPYLRQESTLEQALDTLKQHSRNYAKRQLTWFRNKEDVEWMNMTDTSTASKQAKLLSYLEGIRQPLSKGIQAGRKQRGDPDDETC</sequence>
<name>A0A419V5P3_9BACL</name>
<evidence type="ECO:0000256" key="12">
    <source>
        <dbReference type="RuleBase" id="RU003784"/>
    </source>
</evidence>
<dbReference type="PANTHER" id="PTHR11088">
    <property type="entry name" value="TRNA DIMETHYLALLYLTRANSFERASE"/>
    <property type="match status" value="1"/>
</dbReference>
<evidence type="ECO:0000256" key="13">
    <source>
        <dbReference type="RuleBase" id="RU003785"/>
    </source>
</evidence>
<comment type="subunit">
    <text evidence="10">Monomer.</text>
</comment>
<dbReference type="InterPro" id="IPR018022">
    <property type="entry name" value="IPT"/>
</dbReference>
<proteinExistence type="inferred from homology"/>
<dbReference type="Gene3D" id="3.40.50.300">
    <property type="entry name" value="P-loop containing nucleotide triphosphate hydrolases"/>
    <property type="match status" value="1"/>
</dbReference>
<comment type="function">
    <text evidence="2 10 12">Catalyzes the transfer of a dimethylallyl group onto the adenine at position 37 in tRNAs that read codons beginning with uridine, leading to the formation of N6-(dimethylallyl)adenosine (i(6)A).</text>
</comment>
<dbReference type="EC" id="2.5.1.75" evidence="10"/>
<dbReference type="GO" id="GO:0052381">
    <property type="term" value="F:tRNA dimethylallyltransferase activity"/>
    <property type="evidence" value="ECO:0007669"/>
    <property type="project" value="UniProtKB-UniRule"/>
</dbReference>
<evidence type="ECO:0000256" key="6">
    <source>
        <dbReference type="ARBA" id="ARBA00022741"/>
    </source>
</evidence>
<comment type="similarity">
    <text evidence="3 10 13">Belongs to the IPP transferase family.</text>
</comment>
<protein>
    <recommendedName>
        <fullName evidence="10">tRNA dimethylallyltransferase</fullName>
        <ecNumber evidence="10">2.5.1.75</ecNumber>
    </recommendedName>
    <alternativeName>
        <fullName evidence="10">Dimethylallyl diphosphate:tRNA dimethylallyltransferase</fullName>
        <shortName evidence="10">DMAPP:tRNA dimethylallyltransferase</shortName>
        <shortName evidence="10">DMATase</shortName>
    </alternativeName>
    <alternativeName>
        <fullName evidence="10">Isopentenyl-diphosphate:tRNA isopentenyltransferase</fullName>
        <shortName evidence="10">IPP transferase</shortName>
        <shortName evidence="10">IPPT</shortName>
        <shortName evidence="10">IPTase</shortName>
    </alternativeName>
</protein>
<dbReference type="PANTHER" id="PTHR11088:SF60">
    <property type="entry name" value="TRNA DIMETHYLALLYLTRANSFERASE"/>
    <property type="match status" value="1"/>
</dbReference>
<reference evidence="14 15" key="1">
    <citation type="submission" date="2018-09" db="EMBL/GenBank/DDBJ databases">
        <title>Genomic Encyclopedia of Archaeal and Bacterial Type Strains, Phase II (KMG-II): from individual species to whole genera.</title>
        <authorList>
            <person name="Goeker M."/>
        </authorList>
    </citation>
    <scope>NUCLEOTIDE SEQUENCE [LARGE SCALE GENOMIC DNA]</scope>
    <source>
        <strain evidence="14 15">DSM 17008</strain>
    </source>
</reference>
<evidence type="ECO:0000313" key="14">
    <source>
        <dbReference type="EMBL" id="RKD75303.1"/>
    </source>
</evidence>
<keyword evidence="15" id="KW-1185">Reference proteome</keyword>
<feature type="binding site" evidence="10">
    <location>
        <begin position="13"/>
        <end position="18"/>
    </location>
    <ligand>
        <name>substrate</name>
    </ligand>
</feature>
<feature type="binding site" evidence="10">
    <location>
        <begin position="11"/>
        <end position="18"/>
    </location>
    <ligand>
        <name>ATP</name>
        <dbReference type="ChEBI" id="CHEBI:30616"/>
    </ligand>
</feature>
<dbReference type="SUPFAM" id="SSF52540">
    <property type="entry name" value="P-loop containing nucleoside triphosphate hydrolases"/>
    <property type="match status" value="2"/>
</dbReference>
<dbReference type="InterPro" id="IPR027417">
    <property type="entry name" value="P-loop_NTPase"/>
</dbReference>
<dbReference type="RefSeq" id="WP_120192191.1">
    <property type="nucleotide sequence ID" value="NZ_RAPK01000007.1"/>
</dbReference>
<dbReference type="Gene3D" id="1.10.20.140">
    <property type="match status" value="1"/>
</dbReference>
<dbReference type="NCBIfam" id="TIGR00174">
    <property type="entry name" value="miaA"/>
    <property type="match status" value="1"/>
</dbReference>
<evidence type="ECO:0000256" key="2">
    <source>
        <dbReference type="ARBA" id="ARBA00003213"/>
    </source>
</evidence>
<comment type="caution">
    <text evidence="10">Lacks conserved residue(s) required for the propagation of feature annotation.</text>
</comment>
<organism evidence="14 15">
    <name type="scientific">Sinobaca qinghaiensis</name>
    <dbReference type="NCBI Taxonomy" id="342944"/>
    <lineage>
        <taxon>Bacteria</taxon>
        <taxon>Bacillati</taxon>
        <taxon>Bacillota</taxon>
        <taxon>Bacilli</taxon>
        <taxon>Bacillales</taxon>
        <taxon>Sporolactobacillaceae</taxon>
        <taxon>Sinobaca</taxon>
    </lineage>
</organism>
<evidence type="ECO:0000256" key="7">
    <source>
        <dbReference type="ARBA" id="ARBA00022840"/>
    </source>
</evidence>
<gene>
    <name evidence="10" type="primary">miaA</name>
    <name evidence="14" type="ORF">ATL39_1002</name>
</gene>
<feature type="site" description="Interaction with substrate tRNA" evidence="10">
    <location>
        <position position="102"/>
    </location>
</feature>
<dbReference type="OrthoDB" id="9776390at2"/>
<dbReference type="AlphaFoldDB" id="A0A419V5P3"/>
<comment type="caution">
    <text evidence="14">The sequence shown here is derived from an EMBL/GenBank/DDBJ whole genome shotgun (WGS) entry which is preliminary data.</text>
</comment>
<comment type="cofactor">
    <cofactor evidence="1 10">
        <name>Mg(2+)</name>
        <dbReference type="ChEBI" id="CHEBI:18420"/>
    </cofactor>
</comment>
<evidence type="ECO:0000256" key="5">
    <source>
        <dbReference type="ARBA" id="ARBA00022694"/>
    </source>
</evidence>
<dbReference type="Proteomes" id="UP000285120">
    <property type="component" value="Unassembled WGS sequence"/>
</dbReference>
<comment type="catalytic activity">
    <reaction evidence="9 10 11">
        <text>adenosine(37) in tRNA + dimethylallyl diphosphate = N(6)-dimethylallyladenosine(37) in tRNA + diphosphate</text>
        <dbReference type="Rhea" id="RHEA:26482"/>
        <dbReference type="Rhea" id="RHEA-COMP:10162"/>
        <dbReference type="Rhea" id="RHEA-COMP:10375"/>
        <dbReference type="ChEBI" id="CHEBI:33019"/>
        <dbReference type="ChEBI" id="CHEBI:57623"/>
        <dbReference type="ChEBI" id="CHEBI:74411"/>
        <dbReference type="ChEBI" id="CHEBI:74415"/>
        <dbReference type="EC" id="2.5.1.75"/>
    </reaction>
</comment>
<dbReference type="InterPro" id="IPR039657">
    <property type="entry name" value="Dimethylallyltransferase"/>
</dbReference>
<keyword evidence="8 10" id="KW-0460">Magnesium</keyword>
<evidence type="ECO:0000256" key="9">
    <source>
        <dbReference type="ARBA" id="ARBA00049563"/>
    </source>
</evidence>
<feature type="region of interest" description="Interaction with substrate tRNA" evidence="10">
    <location>
        <begin position="36"/>
        <end position="39"/>
    </location>
</feature>
<dbReference type="Pfam" id="PF01715">
    <property type="entry name" value="IPPT"/>
    <property type="match status" value="1"/>
</dbReference>
<dbReference type="GO" id="GO:0006400">
    <property type="term" value="P:tRNA modification"/>
    <property type="evidence" value="ECO:0007669"/>
    <property type="project" value="TreeGrafter"/>
</dbReference>